<dbReference type="EMBL" id="BPLR01020867">
    <property type="protein sequence ID" value="GIX83434.1"/>
    <property type="molecule type" value="Genomic_DNA"/>
</dbReference>
<name>A0AAV4NGE9_CAEEX</name>
<organism evidence="1 2">
    <name type="scientific">Caerostris extrusa</name>
    <name type="common">Bark spider</name>
    <name type="synonym">Caerostris bankana</name>
    <dbReference type="NCBI Taxonomy" id="172846"/>
    <lineage>
        <taxon>Eukaryota</taxon>
        <taxon>Metazoa</taxon>
        <taxon>Ecdysozoa</taxon>
        <taxon>Arthropoda</taxon>
        <taxon>Chelicerata</taxon>
        <taxon>Arachnida</taxon>
        <taxon>Araneae</taxon>
        <taxon>Araneomorphae</taxon>
        <taxon>Entelegynae</taxon>
        <taxon>Araneoidea</taxon>
        <taxon>Araneidae</taxon>
        <taxon>Caerostris</taxon>
    </lineage>
</organism>
<accession>A0AAV4NGE9</accession>
<dbReference type="Proteomes" id="UP001054945">
    <property type="component" value="Unassembled WGS sequence"/>
</dbReference>
<keyword evidence="2" id="KW-1185">Reference proteome</keyword>
<evidence type="ECO:0000313" key="1">
    <source>
        <dbReference type="EMBL" id="GIX83434.1"/>
    </source>
</evidence>
<dbReference type="AlphaFoldDB" id="A0AAV4NGE9"/>
<proteinExistence type="predicted"/>
<gene>
    <name evidence="1" type="ORF">CEXT_309661</name>
</gene>
<comment type="caution">
    <text evidence="1">The sequence shown here is derived from an EMBL/GenBank/DDBJ whole genome shotgun (WGS) entry which is preliminary data.</text>
</comment>
<evidence type="ECO:0000313" key="2">
    <source>
        <dbReference type="Proteomes" id="UP001054945"/>
    </source>
</evidence>
<protein>
    <submittedName>
        <fullName evidence="1">Uncharacterized protein</fullName>
    </submittedName>
</protein>
<sequence length="132" mass="14985">MTYRESLVSTVKISLRDLFKMQLPFNGQFPFFCYSCKNWGNRKGVQRRSFSCTLAGADRSVGAAPRISGRLLRALCQIEARQHILQEPSSLHTFCGPFFACCNNHSSISILIAKDSIFMWTKNGYDPYDTCL</sequence>
<reference evidence="1 2" key="1">
    <citation type="submission" date="2021-06" db="EMBL/GenBank/DDBJ databases">
        <title>Caerostris extrusa draft genome.</title>
        <authorList>
            <person name="Kono N."/>
            <person name="Arakawa K."/>
        </authorList>
    </citation>
    <scope>NUCLEOTIDE SEQUENCE [LARGE SCALE GENOMIC DNA]</scope>
</reference>